<dbReference type="PRINTS" id="PR00465">
    <property type="entry name" value="EP450IV"/>
</dbReference>
<evidence type="ECO:0000313" key="6">
    <source>
        <dbReference type="Ensembl" id="ENSDLAP00005015669.1"/>
    </source>
</evidence>
<reference evidence="6" key="2">
    <citation type="submission" date="2025-09" db="UniProtKB">
        <authorList>
            <consortium name="Ensembl"/>
        </authorList>
    </citation>
    <scope>IDENTIFICATION</scope>
</reference>
<evidence type="ECO:0000256" key="1">
    <source>
        <dbReference type="ARBA" id="ARBA00004389"/>
    </source>
</evidence>
<proteinExistence type="inferred from homology"/>
<dbReference type="GO" id="GO:0005789">
    <property type="term" value="C:endoplasmic reticulum membrane"/>
    <property type="evidence" value="ECO:0007669"/>
    <property type="project" value="UniProtKB-SubCell"/>
</dbReference>
<dbReference type="InterPro" id="IPR002403">
    <property type="entry name" value="Cyt_P450_E_grp-IV"/>
</dbReference>
<dbReference type="Proteomes" id="UP000694389">
    <property type="component" value="Unassembled WGS sequence"/>
</dbReference>
<evidence type="ECO:0000256" key="4">
    <source>
        <dbReference type="ARBA" id="ARBA00022723"/>
    </source>
</evidence>
<protein>
    <submittedName>
        <fullName evidence="6">Uncharacterized protein</fullName>
    </submittedName>
</protein>
<keyword evidence="5" id="KW-0408">Iron</keyword>
<dbReference type="Pfam" id="PF00067">
    <property type="entry name" value="p450"/>
    <property type="match status" value="1"/>
</dbReference>
<comment type="subcellular location">
    <subcellularLocation>
        <location evidence="1">Endoplasmic reticulum membrane</location>
        <topology evidence="1">Single-pass membrane protein</topology>
    </subcellularLocation>
</comment>
<dbReference type="GO" id="GO:0008397">
    <property type="term" value="F:sterol 12-alpha-hydroxylase activity"/>
    <property type="evidence" value="ECO:0007669"/>
    <property type="project" value="TreeGrafter"/>
</dbReference>
<name>A0A8C4GL77_DICLA</name>
<evidence type="ECO:0000256" key="3">
    <source>
        <dbReference type="ARBA" id="ARBA00022516"/>
    </source>
</evidence>
<dbReference type="GO" id="GO:0005506">
    <property type="term" value="F:iron ion binding"/>
    <property type="evidence" value="ECO:0007669"/>
    <property type="project" value="InterPro"/>
</dbReference>
<dbReference type="Gene3D" id="1.10.630.10">
    <property type="entry name" value="Cytochrome P450"/>
    <property type="match status" value="2"/>
</dbReference>
<evidence type="ECO:0000313" key="7">
    <source>
        <dbReference type="Proteomes" id="UP000694389"/>
    </source>
</evidence>
<dbReference type="PANTHER" id="PTHR24306">
    <property type="match status" value="1"/>
</dbReference>
<accession>A0A8C4GL77</accession>
<reference evidence="6" key="1">
    <citation type="submission" date="2025-08" db="UniProtKB">
        <authorList>
            <consortium name="Ensembl"/>
        </authorList>
    </citation>
    <scope>IDENTIFICATION</scope>
</reference>
<keyword evidence="7" id="KW-1185">Reference proteome</keyword>
<evidence type="ECO:0000256" key="2">
    <source>
        <dbReference type="ARBA" id="ARBA00010617"/>
    </source>
</evidence>
<keyword evidence="4" id="KW-0479">Metal-binding</keyword>
<evidence type="ECO:0000256" key="5">
    <source>
        <dbReference type="ARBA" id="ARBA00023004"/>
    </source>
</evidence>
<sequence>MSKGRSKREPPLDKGLIPWLGHVLEFPKDTIKFLERMKKKHGDVLMVQLGGFYITFPQDPLSLGAFVKETPEKLDFNLFARNLVQQLFGYRSIGNEKQILMTTSHKHLRGAGLEVLTRAMMCNLQNVMLQNIVSSADQTNWVEDRYSCTARILFSGLATYPFLAMHHTTVKEEVNKVLKESGQEVLHGGPLIHLTCDMLTKTPILDRADMTFEMADGCEYHIRKGDRMAVFPYSAFHTNPEIHPDPHSIKYDCFLNPDGSKKTDFYKAGTKVKYYNMPFGAGVSMYPGRFFANNELKQFVFLMLVYFEFELKNPDEKIPDTDVNRLGFGALHPIRDIQFQYRLSNFPK</sequence>
<dbReference type="AlphaFoldDB" id="A0A8C4GL77"/>
<keyword evidence="3" id="KW-0444">Lipid biosynthesis</keyword>
<dbReference type="InterPro" id="IPR036396">
    <property type="entry name" value="Cyt_P450_sf"/>
</dbReference>
<dbReference type="PANTHER" id="PTHR24306:SF0">
    <property type="entry name" value="7-ALPHA-HYDROXYCHOLEST-4-EN-3-ONE 12-ALPHA-HYDROXYLASE"/>
    <property type="match status" value="1"/>
</dbReference>
<keyword evidence="3" id="KW-0443">Lipid metabolism</keyword>
<dbReference type="Ensembl" id="ENSDLAT00005016986.2">
    <property type="protein sequence ID" value="ENSDLAP00005015669.1"/>
    <property type="gene ID" value="ENSDLAG00005007582.2"/>
</dbReference>
<dbReference type="GeneTree" id="ENSGT00940000153709"/>
<dbReference type="GO" id="GO:0020037">
    <property type="term" value="F:heme binding"/>
    <property type="evidence" value="ECO:0007669"/>
    <property type="project" value="InterPro"/>
</dbReference>
<dbReference type="SUPFAM" id="SSF48264">
    <property type="entry name" value="Cytochrome P450"/>
    <property type="match status" value="1"/>
</dbReference>
<comment type="similarity">
    <text evidence="2">Belongs to the cytochrome P450 family.</text>
</comment>
<organism evidence="6 7">
    <name type="scientific">Dicentrarchus labrax</name>
    <name type="common">European seabass</name>
    <name type="synonym">Morone labrax</name>
    <dbReference type="NCBI Taxonomy" id="13489"/>
    <lineage>
        <taxon>Eukaryota</taxon>
        <taxon>Metazoa</taxon>
        <taxon>Chordata</taxon>
        <taxon>Craniata</taxon>
        <taxon>Vertebrata</taxon>
        <taxon>Euteleostomi</taxon>
        <taxon>Actinopterygii</taxon>
        <taxon>Neopterygii</taxon>
        <taxon>Teleostei</taxon>
        <taxon>Neoteleostei</taxon>
        <taxon>Acanthomorphata</taxon>
        <taxon>Eupercaria</taxon>
        <taxon>Moronidae</taxon>
        <taxon>Dicentrarchus</taxon>
    </lineage>
</organism>
<dbReference type="InterPro" id="IPR001128">
    <property type="entry name" value="Cyt_P450"/>
</dbReference>